<name>A0A7W9W5Y8_ARMRO</name>
<comment type="caution">
    <text evidence="2">The sequence shown here is derived from an EMBL/GenBank/DDBJ whole genome shotgun (WGS) entry which is preliminary data.</text>
</comment>
<evidence type="ECO:0000256" key="1">
    <source>
        <dbReference type="SAM" id="MobiDB-lite"/>
    </source>
</evidence>
<reference evidence="2 3" key="1">
    <citation type="submission" date="2020-08" db="EMBL/GenBank/DDBJ databases">
        <title>Genomic Encyclopedia of Type Strains, Phase IV (KMG-IV): sequencing the most valuable type-strain genomes for metagenomic binning, comparative biology and taxonomic classification.</title>
        <authorList>
            <person name="Goeker M."/>
        </authorList>
    </citation>
    <scope>NUCLEOTIDE SEQUENCE [LARGE SCALE GENOMIC DNA]</scope>
    <source>
        <strain evidence="2 3">DSM 23562</strain>
    </source>
</reference>
<evidence type="ECO:0000313" key="3">
    <source>
        <dbReference type="Proteomes" id="UP000520814"/>
    </source>
</evidence>
<dbReference type="Proteomes" id="UP000520814">
    <property type="component" value="Unassembled WGS sequence"/>
</dbReference>
<evidence type="ECO:0000313" key="2">
    <source>
        <dbReference type="EMBL" id="MBB6050073.1"/>
    </source>
</evidence>
<keyword evidence="3" id="KW-1185">Reference proteome</keyword>
<dbReference type="EMBL" id="JACHGW010000002">
    <property type="protein sequence ID" value="MBB6050073.1"/>
    <property type="molecule type" value="Genomic_DNA"/>
</dbReference>
<feature type="region of interest" description="Disordered" evidence="1">
    <location>
        <begin position="1"/>
        <end position="33"/>
    </location>
</feature>
<sequence>MNLTQASFGNGHFSGGAALARGGAGGPYGGSSG</sequence>
<protein>
    <submittedName>
        <fullName evidence="2">Uncharacterized protein</fullName>
    </submittedName>
</protein>
<proteinExistence type="predicted"/>
<feature type="compositionally biased region" description="Gly residues" evidence="1">
    <location>
        <begin position="22"/>
        <end position="33"/>
    </location>
</feature>
<accession>A0A7W9W5Y8</accession>
<dbReference type="AlphaFoldDB" id="A0A7W9W5Y8"/>
<organism evidence="2 3">
    <name type="scientific">Armatimonas rosea</name>
    <dbReference type="NCBI Taxonomy" id="685828"/>
    <lineage>
        <taxon>Bacteria</taxon>
        <taxon>Bacillati</taxon>
        <taxon>Armatimonadota</taxon>
        <taxon>Armatimonadia</taxon>
        <taxon>Armatimonadales</taxon>
        <taxon>Armatimonadaceae</taxon>
        <taxon>Armatimonas</taxon>
    </lineage>
</organism>
<gene>
    <name evidence="2" type="ORF">HNQ39_001864</name>
</gene>